<evidence type="ECO:0000256" key="2">
    <source>
        <dbReference type="SAM" id="Coils"/>
    </source>
</evidence>
<dbReference type="EMBL" id="CAJOBO010002789">
    <property type="protein sequence ID" value="CAF4468204.1"/>
    <property type="molecule type" value="Genomic_DNA"/>
</dbReference>
<evidence type="ECO:0000313" key="8">
    <source>
        <dbReference type="EMBL" id="CAF4468204.1"/>
    </source>
</evidence>
<dbReference type="Proteomes" id="UP000663833">
    <property type="component" value="Unassembled WGS sequence"/>
</dbReference>
<dbReference type="Proteomes" id="UP000663873">
    <property type="component" value="Unassembled WGS sequence"/>
</dbReference>
<sequence>MDKERPTRKRPRAFDSFMKQQAACEERATHAGSLLKIIYLLTPQLRSFTVSRCENVDKALCQFIHPQDFLEILHFIKKHWNDVFAPQCYYTQGQKRIIYQGISTRNRICHQEFQAVEYIRSLDKLKKLAFMINDLELISLINDDFRRVSGNHGPLPGQVIAQMDKCGYEPQGFDGLDPGLEGDDRLRFDTPEEAIKYYSEQIFCRENDATSYYKRSIYECELKQYDLALEDLEEAVDLDKREKTYIDRRNRLLFQLKRESNFRPLFHWFFYPFMWLFQKLSCLVSTADFRDQQFINKISNSDEAIDTGASFYYGEHGLEKNLALAQKCWSKFGMEKDQEI</sequence>
<dbReference type="PROSITE" id="PS50005">
    <property type="entry name" value="TPR"/>
    <property type="match status" value="1"/>
</dbReference>
<dbReference type="AlphaFoldDB" id="A0A821VKH6"/>
<evidence type="ECO:0000313" key="12">
    <source>
        <dbReference type="Proteomes" id="UP000663848"/>
    </source>
</evidence>
<dbReference type="Proteomes" id="UP000663872">
    <property type="component" value="Unassembled WGS sequence"/>
</dbReference>
<dbReference type="EMBL" id="CAJOBP010009328">
    <property type="protein sequence ID" value="CAF4550552.1"/>
    <property type="molecule type" value="Genomic_DNA"/>
</dbReference>
<dbReference type="Proteomes" id="UP000663825">
    <property type="component" value="Unassembled WGS sequence"/>
</dbReference>
<evidence type="ECO:0000313" key="11">
    <source>
        <dbReference type="EMBL" id="CAF4908241.1"/>
    </source>
</evidence>
<evidence type="ECO:0000256" key="1">
    <source>
        <dbReference type="PROSITE-ProRule" id="PRU00339"/>
    </source>
</evidence>
<evidence type="ECO:0000313" key="9">
    <source>
        <dbReference type="EMBL" id="CAF4550552.1"/>
    </source>
</evidence>
<dbReference type="Proteomes" id="UP000663848">
    <property type="component" value="Unassembled WGS sequence"/>
</dbReference>
<evidence type="ECO:0000313" key="10">
    <source>
        <dbReference type="EMBL" id="CAF4673880.1"/>
    </source>
</evidence>
<dbReference type="InterPro" id="IPR041650">
    <property type="entry name" value="HEPN_Swt1"/>
</dbReference>
<evidence type="ECO:0000313" key="4">
    <source>
        <dbReference type="EMBL" id="CAF3233838.1"/>
    </source>
</evidence>
<gene>
    <name evidence="6" type="ORF">FME351_LOCUS16040</name>
    <name evidence="5" type="ORF">GRG538_LOCUS16020</name>
    <name evidence="8" type="ORF">HFQ381_LOCUS25228</name>
    <name evidence="7" type="ORF">LUA448_LOCUS29867</name>
    <name evidence="11" type="ORF">QYT958_LOCUS31039</name>
    <name evidence="4" type="ORF">TIS948_LOCUS14248</name>
    <name evidence="10" type="ORF">TSG867_LOCUS32012</name>
    <name evidence="9" type="ORF">UJA718_LOCUS29334</name>
</gene>
<dbReference type="EMBL" id="CAJNYD010004316">
    <property type="protein sequence ID" value="CAF3589536.1"/>
    <property type="molecule type" value="Genomic_DNA"/>
</dbReference>
<comment type="caution">
    <text evidence="11">The sequence shown here is derived from an EMBL/GenBank/DDBJ whole genome shotgun (WGS) entry which is preliminary data.</text>
</comment>
<feature type="coiled-coil region" evidence="2">
    <location>
        <begin position="215"/>
        <end position="242"/>
    </location>
</feature>
<dbReference type="Proteomes" id="UP000663862">
    <property type="component" value="Unassembled WGS sequence"/>
</dbReference>
<dbReference type="InterPro" id="IPR019734">
    <property type="entry name" value="TPR_rpt"/>
</dbReference>
<dbReference type="Pfam" id="PF18731">
    <property type="entry name" value="HEPN_Swt1"/>
    <property type="match status" value="1"/>
</dbReference>
<dbReference type="EMBL" id="CAJOBR010013410">
    <property type="protein sequence ID" value="CAF4908241.1"/>
    <property type="molecule type" value="Genomic_DNA"/>
</dbReference>
<dbReference type="Gene3D" id="1.25.40.10">
    <property type="entry name" value="Tetratricopeptide repeat domain"/>
    <property type="match status" value="1"/>
</dbReference>
<dbReference type="Proteomes" id="UP000663869">
    <property type="component" value="Unassembled WGS sequence"/>
</dbReference>
<dbReference type="EMBL" id="CAJNXB010002315">
    <property type="protein sequence ID" value="CAF3233838.1"/>
    <property type="molecule type" value="Genomic_DNA"/>
</dbReference>
<accession>A0A821VKH6</accession>
<dbReference type="SUPFAM" id="SSF48452">
    <property type="entry name" value="TPR-like"/>
    <property type="match status" value="1"/>
</dbReference>
<dbReference type="InterPro" id="IPR011990">
    <property type="entry name" value="TPR-like_helical_dom_sf"/>
</dbReference>
<keyword evidence="13" id="KW-1185">Reference proteome</keyword>
<evidence type="ECO:0000313" key="7">
    <source>
        <dbReference type="EMBL" id="CAF3589536.1"/>
    </source>
</evidence>
<dbReference type="Proteomes" id="UP000663851">
    <property type="component" value="Unassembled WGS sequence"/>
</dbReference>
<evidence type="ECO:0000313" key="6">
    <source>
        <dbReference type="EMBL" id="CAF3489226.1"/>
    </source>
</evidence>
<dbReference type="EMBL" id="CAJNYT010002545">
    <property type="protein sequence ID" value="CAF3476225.1"/>
    <property type="molecule type" value="Genomic_DNA"/>
</dbReference>
<name>A0A821VKH6_9BILA</name>
<evidence type="ECO:0000313" key="5">
    <source>
        <dbReference type="EMBL" id="CAF3476225.1"/>
    </source>
</evidence>
<proteinExistence type="predicted"/>
<dbReference type="EMBL" id="CAJNYU010001977">
    <property type="protein sequence ID" value="CAF3489226.1"/>
    <property type="molecule type" value="Genomic_DNA"/>
</dbReference>
<dbReference type="EMBL" id="CAJOBQ010006603">
    <property type="protein sequence ID" value="CAF4673880.1"/>
    <property type="molecule type" value="Genomic_DNA"/>
</dbReference>
<evidence type="ECO:0000259" key="3">
    <source>
        <dbReference type="Pfam" id="PF18731"/>
    </source>
</evidence>
<feature type="domain" description="Swt1-like HEPN" evidence="3">
    <location>
        <begin position="64"/>
        <end position="132"/>
    </location>
</feature>
<protein>
    <recommendedName>
        <fullName evidence="3">Swt1-like HEPN domain-containing protein</fullName>
    </recommendedName>
</protein>
<feature type="repeat" description="TPR" evidence="1">
    <location>
        <begin position="209"/>
        <end position="242"/>
    </location>
</feature>
<evidence type="ECO:0000313" key="13">
    <source>
        <dbReference type="Proteomes" id="UP000663873"/>
    </source>
</evidence>
<organism evidence="11 12">
    <name type="scientific">Rotaria socialis</name>
    <dbReference type="NCBI Taxonomy" id="392032"/>
    <lineage>
        <taxon>Eukaryota</taxon>
        <taxon>Metazoa</taxon>
        <taxon>Spiralia</taxon>
        <taxon>Gnathifera</taxon>
        <taxon>Rotifera</taxon>
        <taxon>Eurotatoria</taxon>
        <taxon>Bdelloidea</taxon>
        <taxon>Philodinida</taxon>
        <taxon>Philodinidae</taxon>
        <taxon>Rotaria</taxon>
    </lineage>
</organism>
<reference evidence="11" key="1">
    <citation type="submission" date="2021-02" db="EMBL/GenBank/DDBJ databases">
        <authorList>
            <person name="Nowell W R."/>
        </authorList>
    </citation>
    <scope>NUCLEOTIDE SEQUENCE</scope>
</reference>
<keyword evidence="1" id="KW-0802">TPR repeat</keyword>
<keyword evidence="2" id="KW-0175">Coiled coil</keyword>